<comment type="subcellular location">
    <subcellularLocation>
        <location evidence="2">Membrane</location>
        <topology evidence="2">Multi-pass membrane protein</topology>
    </subcellularLocation>
</comment>
<keyword evidence="9" id="KW-0862">Zinc</keyword>
<keyword evidence="5 12" id="KW-0812">Transmembrane</keyword>
<keyword evidence="6" id="KW-0479">Metal-binding</keyword>
<proteinExistence type="predicted"/>
<dbReference type="Pfam" id="PF12483">
    <property type="entry name" value="GIDE"/>
    <property type="match status" value="1"/>
</dbReference>
<evidence type="ECO:0000256" key="12">
    <source>
        <dbReference type="SAM" id="Phobius"/>
    </source>
</evidence>
<evidence type="ECO:0000259" key="13">
    <source>
        <dbReference type="Pfam" id="PF12483"/>
    </source>
</evidence>
<keyword evidence="8" id="KW-0833">Ubl conjugation pathway</keyword>
<feature type="domain" description="E3 Ubiquitin ligase MUL1-like" evidence="13">
    <location>
        <begin position="100"/>
        <end position="250"/>
    </location>
</feature>
<evidence type="ECO:0000256" key="2">
    <source>
        <dbReference type="ARBA" id="ARBA00004141"/>
    </source>
</evidence>
<evidence type="ECO:0000313" key="14">
    <source>
        <dbReference type="EMBL" id="MFC5894731.1"/>
    </source>
</evidence>
<gene>
    <name evidence="14" type="ORF">ACFP3M_18150</name>
</gene>
<dbReference type="EMBL" id="JBHSPW010000008">
    <property type="protein sequence ID" value="MFC5894731.1"/>
    <property type="molecule type" value="Genomic_DNA"/>
</dbReference>
<evidence type="ECO:0000256" key="7">
    <source>
        <dbReference type="ARBA" id="ARBA00022771"/>
    </source>
</evidence>
<name>A0ABW1FKR0_9ACTN</name>
<evidence type="ECO:0000256" key="3">
    <source>
        <dbReference type="ARBA" id="ARBA00012483"/>
    </source>
</evidence>
<evidence type="ECO:0000256" key="4">
    <source>
        <dbReference type="ARBA" id="ARBA00022679"/>
    </source>
</evidence>
<evidence type="ECO:0000256" key="6">
    <source>
        <dbReference type="ARBA" id="ARBA00022723"/>
    </source>
</evidence>
<dbReference type="EC" id="2.3.2.27" evidence="3"/>
<keyword evidence="11 12" id="KW-0472">Membrane</keyword>
<protein>
    <recommendedName>
        <fullName evidence="3">RING-type E3 ubiquitin transferase</fullName>
        <ecNumber evidence="3">2.3.2.27</ecNumber>
    </recommendedName>
</protein>
<dbReference type="InterPro" id="IPR022170">
    <property type="entry name" value="MUL1-like"/>
</dbReference>
<feature type="transmembrane region" description="Helical" evidence="12">
    <location>
        <begin position="234"/>
        <end position="256"/>
    </location>
</feature>
<evidence type="ECO:0000256" key="11">
    <source>
        <dbReference type="ARBA" id="ARBA00023136"/>
    </source>
</evidence>
<evidence type="ECO:0000256" key="5">
    <source>
        <dbReference type="ARBA" id="ARBA00022692"/>
    </source>
</evidence>
<comment type="catalytic activity">
    <reaction evidence="1">
        <text>S-ubiquitinyl-[E2 ubiquitin-conjugating enzyme]-L-cysteine + [acceptor protein]-L-lysine = [E2 ubiquitin-conjugating enzyme]-L-cysteine + N(6)-ubiquitinyl-[acceptor protein]-L-lysine.</text>
        <dbReference type="EC" id="2.3.2.27"/>
    </reaction>
</comment>
<comment type="caution">
    <text evidence="14">The sequence shown here is derived from an EMBL/GenBank/DDBJ whole genome shotgun (WGS) entry which is preliminary data.</text>
</comment>
<sequence length="257" mass="28193">MIPFLGIFLVGLGVVSAFQLLRAKKRVHTMITTETLSAQELAQLHRAALDAVGPGAFRQLTEVAGVVRPSPSGPLTSDLAQTECVWYRTRITRRFETRGSGPNRRRRRSEVVSDFLSPTPFLVEDASGRTTVLPGDRLIDQAPKTHDRFEVYRPGHDKPLGLLDIPGITRNERTLGFQQEEWTVAAGSRFYARGEARDDERGALTVGAPEDGSPFLMAAVSEQDLLGVERRKAAVFRALAVVCTPVGAVLLTLAYLL</sequence>
<dbReference type="Proteomes" id="UP001596241">
    <property type="component" value="Unassembled WGS sequence"/>
</dbReference>
<keyword evidence="10 12" id="KW-1133">Transmembrane helix</keyword>
<evidence type="ECO:0000256" key="9">
    <source>
        <dbReference type="ARBA" id="ARBA00022833"/>
    </source>
</evidence>
<evidence type="ECO:0000313" key="15">
    <source>
        <dbReference type="Proteomes" id="UP001596241"/>
    </source>
</evidence>
<reference evidence="15" key="1">
    <citation type="journal article" date="2019" name="Int. J. Syst. Evol. Microbiol.">
        <title>The Global Catalogue of Microorganisms (GCM) 10K type strain sequencing project: providing services to taxonomists for standard genome sequencing and annotation.</title>
        <authorList>
            <consortium name="The Broad Institute Genomics Platform"/>
            <consortium name="The Broad Institute Genome Sequencing Center for Infectious Disease"/>
            <person name="Wu L."/>
            <person name="Ma J."/>
        </authorList>
    </citation>
    <scope>NUCLEOTIDE SEQUENCE [LARGE SCALE GENOMIC DNA]</scope>
    <source>
        <strain evidence="15">CGMCC 1.15809</strain>
    </source>
</reference>
<dbReference type="RefSeq" id="WP_345084910.1">
    <property type="nucleotide sequence ID" value="NZ_BAAAWG010000007.1"/>
</dbReference>
<organism evidence="14 15">
    <name type="scientific">Streptomyces ramulosus</name>
    <dbReference type="NCBI Taxonomy" id="47762"/>
    <lineage>
        <taxon>Bacteria</taxon>
        <taxon>Bacillati</taxon>
        <taxon>Actinomycetota</taxon>
        <taxon>Actinomycetes</taxon>
        <taxon>Kitasatosporales</taxon>
        <taxon>Streptomycetaceae</taxon>
        <taxon>Streptomyces</taxon>
    </lineage>
</organism>
<keyword evidence="4" id="KW-0808">Transferase</keyword>
<accession>A0ABW1FKR0</accession>
<keyword evidence="15" id="KW-1185">Reference proteome</keyword>
<keyword evidence="7" id="KW-0863">Zinc-finger</keyword>
<evidence type="ECO:0000256" key="8">
    <source>
        <dbReference type="ARBA" id="ARBA00022786"/>
    </source>
</evidence>
<evidence type="ECO:0000256" key="1">
    <source>
        <dbReference type="ARBA" id="ARBA00000900"/>
    </source>
</evidence>
<evidence type="ECO:0000256" key="10">
    <source>
        <dbReference type="ARBA" id="ARBA00022989"/>
    </source>
</evidence>